<accession>A0A1G9HAQ2</accession>
<dbReference type="EMBL" id="FNFE01000011">
    <property type="protein sequence ID" value="SDL09979.1"/>
    <property type="molecule type" value="Genomic_DNA"/>
</dbReference>
<organism evidence="1 2">
    <name type="scientific">Natronorubrum texcoconense</name>
    <dbReference type="NCBI Taxonomy" id="1095776"/>
    <lineage>
        <taxon>Archaea</taxon>
        <taxon>Methanobacteriati</taxon>
        <taxon>Methanobacteriota</taxon>
        <taxon>Stenosarchaea group</taxon>
        <taxon>Halobacteria</taxon>
        <taxon>Halobacteriales</taxon>
        <taxon>Natrialbaceae</taxon>
        <taxon>Natronorubrum</taxon>
    </lineage>
</organism>
<protein>
    <submittedName>
        <fullName evidence="1">Uncharacterized protein</fullName>
    </submittedName>
</protein>
<dbReference type="AlphaFoldDB" id="A0A1G9HAQ2"/>
<reference evidence="2" key="1">
    <citation type="submission" date="2016-10" db="EMBL/GenBank/DDBJ databases">
        <authorList>
            <person name="Varghese N."/>
            <person name="Submissions S."/>
        </authorList>
    </citation>
    <scope>NUCLEOTIDE SEQUENCE [LARGE SCALE GENOMIC DNA]</scope>
    <source>
        <strain evidence="2">B4,CECT 8067,JCM 17497</strain>
    </source>
</reference>
<keyword evidence="2" id="KW-1185">Reference proteome</keyword>
<name>A0A1G9HAQ2_9EURY</name>
<gene>
    <name evidence="1" type="ORF">SAMN04515672_0175</name>
</gene>
<dbReference type="RefSeq" id="WP_090312489.1">
    <property type="nucleotide sequence ID" value="NZ_FNFE01000011.1"/>
</dbReference>
<evidence type="ECO:0000313" key="1">
    <source>
        <dbReference type="EMBL" id="SDL09979.1"/>
    </source>
</evidence>
<dbReference type="STRING" id="1095776.SAMN04515672_0175"/>
<sequence>MNESNTSDETAECRYCETELSDDDATYRVLYGRFEHASEDIVSDKLIAGPNEQLEPGADERYYCLDCYKDEHDREKGAHFEYESADELRSILEAADGRLVADARPMTIGGRGWFRIVDGDVQARHSVTIHGDESDDYDIRFSTEPTPNFDSDDFDEFFGGAKEIRLVYLKSVDETPFVAGMNRTLEAEYSEGEQ</sequence>
<dbReference type="OrthoDB" id="350235at2157"/>
<proteinExistence type="predicted"/>
<evidence type="ECO:0000313" key="2">
    <source>
        <dbReference type="Proteomes" id="UP000198882"/>
    </source>
</evidence>
<dbReference type="Proteomes" id="UP000198882">
    <property type="component" value="Unassembled WGS sequence"/>
</dbReference>